<dbReference type="EMBL" id="JANCYW010000005">
    <property type="protein sequence ID" value="KAK4535620.1"/>
    <property type="molecule type" value="Genomic_DNA"/>
</dbReference>
<dbReference type="AlphaFoldDB" id="A0AAV9IU31"/>
<dbReference type="GO" id="GO:0042023">
    <property type="term" value="P:DNA endoreduplication"/>
    <property type="evidence" value="ECO:0007669"/>
    <property type="project" value="InterPro"/>
</dbReference>
<gene>
    <name evidence="2" type="ORF">CDCA_CDCA05G1645</name>
</gene>
<proteinExistence type="predicted"/>
<dbReference type="GO" id="GO:0009330">
    <property type="term" value="C:DNA topoisomerase type II (double strand cut, ATP-hydrolyzing) complex"/>
    <property type="evidence" value="ECO:0007669"/>
    <property type="project" value="InterPro"/>
</dbReference>
<protein>
    <submittedName>
        <fullName evidence="2">Uncharacterized protein</fullName>
    </submittedName>
</protein>
<keyword evidence="3" id="KW-1185">Reference proteome</keyword>
<reference evidence="2 3" key="1">
    <citation type="submission" date="2022-07" db="EMBL/GenBank/DDBJ databases">
        <title>Genome-wide signatures of adaptation to extreme environments.</title>
        <authorList>
            <person name="Cho C.H."/>
            <person name="Yoon H.S."/>
        </authorList>
    </citation>
    <scope>NUCLEOTIDE SEQUENCE [LARGE SCALE GENOMIC DNA]</scope>
    <source>
        <strain evidence="2 3">DBV 063 E5</strain>
    </source>
</reference>
<evidence type="ECO:0000313" key="3">
    <source>
        <dbReference type="Proteomes" id="UP001301350"/>
    </source>
</evidence>
<evidence type="ECO:0000256" key="1">
    <source>
        <dbReference type="SAM" id="MobiDB-lite"/>
    </source>
</evidence>
<dbReference type="GO" id="GO:0003690">
    <property type="term" value="F:double-stranded DNA binding"/>
    <property type="evidence" value="ECO:0007669"/>
    <property type="project" value="InterPro"/>
</dbReference>
<feature type="region of interest" description="Disordered" evidence="1">
    <location>
        <begin position="1"/>
        <end position="49"/>
    </location>
</feature>
<dbReference type="InterPro" id="IPR033246">
    <property type="entry name" value="BIN4"/>
</dbReference>
<comment type="caution">
    <text evidence="2">The sequence shown here is derived from an EMBL/GenBank/DDBJ whole genome shotgun (WGS) entry which is preliminary data.</text>
</comment>
<feature type="region of interest" description="Disordered" evidence="1">
    <location>
        <begin position="175"/>
        <end position="210"/>
    </location>
</feature>
<dbReference type="PANTHER" id="PTHR34810">
    <property type="entry name" value="DNA-BINDING PROTEIN BIN4"/>
    <property type="match status" value="1"/>
</dbReference>
<sequence length="210" mass="22196">MEDTTRDSGAEVIDDSRLSATDQDHFFAGSPAPTASCTKSRKRPVREGPAATVDLTVDVPKALEEGARTVILQSDSHQLELSGDVGAVGCVKWVALGAHRKSTHRTCADSDETLLLDIKGVLYEATVCAAQGTLAVLDLQNHRIECLLDEFVRLRATGDVLGAETVVHGALEVDDPGAETSIAADNAEPQRWTGPTPSTHPEVSANEGDA</sequence>
<name>A0AAV9IU31_CYACA</name>
<dbReference type="Proteomes" id="UP001301350">
    <property type="component" value="Unassembled WGS sequence"/>
</dbReference>
<accession>A0AAV9IU31</accession>
<evidence type="ECO:0000313" key="2">
    <source>
        <dbReference type="EMBL" id="KAK4535620.1"/>
    </source>
</evidence>
<dbReference type="PANTHER" id="PTHR34810:SF1">
    <property type="entry name" value="DNA-BINDING PROTEIN BIN4"/>
    <property type="match status" value="1"/>
</dbReference>
<feature type="compositionally biased region" description="Basic and acidic residues" evidence="1">
    <location>
        <begin position="1"/>
        <end position="25"/>
    </location>
</feature>
<organism evidence="2 3">
    <name type="scientific">Cyanidium caldarium</name>
    <name type="common">Red alga</name>
    <dbReference type="NCBI Taxonomy" id="2771"/>
    <lineage>
        <taxon>Eukaryota</taxon>
        <taxon>Rhodophyta</taxon>
        <taxon>Bangiophyceae</taxon>
        <taxon>Cyanidiales</taxon>
        <taxon>Cyanidiaceae</taxon>
        <taxon>Cyanidium</taxon>
    </lineage>
</organism>